<dbReference type="PANTHER" id="PTHR46766">
    <property type="entry name" value="GLUTAMINE-RICH PROTEIN 2"/>
    <property type="match status" value="1"/>
</dbReference>
<evidence type="ECO:0000256" key="2">
    <source>
        <dbReference type="SAM" id="MobiDB-lite"/>
    </source>
</evidence>
<gene>
    <name evidence="5" type="ORF">AWC30_02455</name>
</gene>
<dbReference type="Pfam" id="PF12484">
    <property type="entry name" value="PPE-SVP"/>
    <property type="match status" value="1"/>
</dbReference>
<dbReference type="PANTHER" id="PTHR46766:SF1">
    <property type="entry name" value="GLUTAMINE-RICH PROTEIN 2"/>
    <property type="match status" value="1"/>
</dbReference>
<dbReference type="InterPro" id="IPR038332">
    <property type="entry name" value="PPE_sf"/>
</dbReference>
<name>A0A1X2ERU3_9MYCO</name>
<dbReference type="RefSeq" id="WP_085107637.1">
    <property type="nucleotide sequence ID" value="NZ_JACKSN010000185.1"/>
</dbReference>
<dbReference type="GO" id="GO:0052572">
    <property type="term" value="P:response to host immune response"/>
    <property type="evidence" value="ECO:0007669"/>
    <property type="project" value="TreeGrafter"/>
</dbReference>
<sequence length="391" mass="38555">MEFALLPPEINSLRMYTGPGSGPMLAASAAWDGLAAELRSAATAYHSVIQELTATSWLGPSALAMAAAAAPQVAWLNGTATQAEQTAAQAKVAAGAYETAFAATVPPPVIAANRALLAALVATNILGQNTAAIAATEAHYAEMWAQDVAAMYGYSATAGAASQLEPFAPAPTTSDPGSALPQAGAQAATGTARAALSQAMTALPHTASAMQPLAAGPAAASPLDSLNSFITGPLSPLSMFPVAGVPFLLGIQSFLLPLNGQNLAEALARNQPPTAMFVAETPAAPTAAARPVLSAGMGNAGTVGKLSVPQNWATTAPAVKQVASVLQAAPAAAETEAAELGGANMLSPMGLSALAGRATANIGGATARTVTVGDGTNGTATATIIVLPADE</sequence>
<keyword evidence="6" id="KW-1185">Reference proteome</keyword>
<organism evidence="5 6">
    <name type="scientific">Mycolicibacillus trivialis</name>
    <dbReference type="NCBI Taxonomy" id="1798"/>
    <lineage>
        <taxon>Bacteria</taxon>
        <taxon>Bacillati</taxon>
        <taxon>Actinomycetota</taxon>
        <taxon>Actinomycetes</taxon>
        <taxon>Mycobacteriales</taxon>
        <taxon>Mycobacteriaceae</taxon>
        <taxon>Mycolicibacillus</taxon>
    </lineage>
</organism>
<evidence type="ECO:0000256" key="1">
    <source>
        <dbReference type="ARBA" id="ARBA00010652"/>
    </source>
</evidence>
<evidence type="ECO:0000313" key="5">
    <source>
        <dbReference type="EMBL" id="ORX08508.1"/>
    </source>
</evidence>
<dbReference type="FunFam" id="1.20.1260.20:FF:000001">
    <property type="entry name" value="PPE family protein PPE41"/>
    <property type="match status" value="1"/>
</dbReference>
<dbReference type="STRING" id="1798.AWC30_02455"/>
<dbReference type="Gene3D" id="1.20.1260.20">
    <property type="entry name" value="PPE superfamily"/>
    <property type="match status" value="1"/>
</dbReference>
<dbReference type="OrthoDB" id="4753903at2"/>
<evidence type="ECO:0000259" key="4">
    <source>
        <dbReference type="Pfam" id="PF12484"/>
    </source>
</evidence>
<accession>A0A1X2ERU3</accession>
<comment type="caution">
    <text evidence="5">The sequence shown here is derived from an EMBL/GenBank/DDBJ whole genome shotgun (WGS) entry which is preliminary data.</text>
</comment>
<dbReference type="Proteomes" id="UP000193090">
    <property type="component" value="Unassembled WGS sequence"/>
</dbReference>
<evidence type="ECO:0000313" key="6">
    <source>
        <dbReference type="Proteomes" id="UP000193090"/>
    </source>
</evidence>
<evidence type="ECO:0008006" key="7">
    <source>
        <dbReference type="Google" id="ProtNLM"/>
    </source>
</evidence>
<dbReference type="InterPro" id="IPR022171">
    <property type="entry name" value="PPE_C"/>
</dbReference>
<comment type="similarity">
    <text evidence="1">Belongs to the mycobacterial PPE family.</text>
</comment>
<dbReference type="Pfam" id="PF00823">
    <property type="entry name" value="PPE"/>
    <property type="match status" value="1"/>
</dbReference>
<dbReference type="SUPFAM" id="SSF140459">
    <property type="entry name" value="PE/PPE dimer-like"/>
    <property type="match status" value="1"/>
</dbReference>
<protein>
    <recommendedName>
        <fullName evidence="7">PPE family protein</fullName>
    </recommendedName>
</protein>
<reference evidence="5 6" key="1">
    <citation type="submission" date="2016-01" db="EMBL/GenBank/DDBJ databases">
        <title>The new phylogeny of the genus Mycobacterium.</title>
        <authorList>
            <person name="Tarcisio F."/>
            <person name="Conor M."/>
            <person name="Antonella G."/>
            <person name="Elisabetta G."/>
            <person name="Giulia F.S."/>
            <person name="Sara T."/>
            <person name="Anna F."/>
            <person name="Clotilde B."/>
            <person name="Roberto B."/>
            <person name="Veronica D.S."/>
            <person name="Fabio R."/>
            <person name="Monica P."/>
            <person name="Olivier J."/>
            <person name="Enrico T."/>
            <person name="Nicola S."/>
        </authorList>
    </citation>
    <scope>NUCLEOTIDE SEQUENCE [LARGE SCALE GENOMIC DNA]</scope>
    <source>
        <strain evidence="5 6">DSM 44153</strain>
    </source>
</reference>
<feature type="region of interest" description="Disordered" evidence="2">
    <location>
        <begin position="166"/>
        <end position="185"/>
    </location>
</feature>
<dbReference type="EMBL" id="LQPZ01000006">
    <property type="protein sequence ID" value="ORX08508.1"/>
    <property type="molecule type" value="Genomic_DNA"/>
</dbReference>
<evidence type="ECO:0000259" key="3">
    <source>
        <dbReference type="Pfam" id="PF00823"/>
    </source>
</evidence>
<dbReference type="AlphaFoldDB" id="A0A1X2ERU3"/>
<feature type="domain" description="PPE family C-terminal" evidence="4">
    <location>
        <begin position="294"/>
        <end position="362"/>
    </location>
</feature>
<feature type="compositionally biased region" description="Low complexity" evidence="2">
    <location>
        <begin position="176"/>
        <end position="185"/>
    </location>
</feature>
<dbReference type="InterPro" id="IPR000030">
    <property type="entry name" value="PPE_dom"/>
</dbReference>
<proteinExistence type="inferred from homology"/>
<feature type="domain" description="PPE" evidence="3">
    <location>
        <begin position="3"/>
        <end position="162"/>
    </location>
</feature>